<dbReference type="GO" id="GO:0016787">
    <property type="term" value="F:hydrolase activity"/>
    <property type="evidence" value="ECO:0007669"/>
    <property type="project" value="UniProtKB-KW"/>
</dbReference>
<protein>
    <submittedName>
        <fullName evidence="3">Nuclease</fullName>
        <ecNumber evidence="3">3.1.30.-</ecNumber>
    </submittedName>
</protein>
<dbReference type="SMART" id="SM00477">
    <property type="entry name" value="NUC"/>
    <property type="match status" value="1"/>
</dbReference>
<dbReference type="InterPro" id="IPR020821">
    <property type="entry name" value="ENPP1-3/EXOG-like_nuc-like"/>
</dbReference>
<dbReference type="EC" id="3.1.30.-" evidence="3"/>
<dbReference type="Gene3D" id="3.40.570.10">
    <property type="entry name" value="Extracellular Endonuclease, subunit A"/>
    <property type="match status" value="1"/>
</dbReference>
<name>A0A5J4QYB6_9ZZZZ</name>
<dbReference type="SMART" id="SM00892">
    <property type="entry name" value="Endonuclease_NS"/>
    <property type="match status" value="1"/>
</dbReference>
<dbReference type="PANTHER" id="PTHR13966">
    <property type="entry name" value="ENDONUCLEASE RELATED"/>
    <property type="match status" value="1"/>
</dbReference>
<comment type="caution">
    <text evidence="3">The sequence shown here is derived from an EMBL/GenBank/DDBJ whole genome shotgun (WGS) entry which is preliminary data.</text>
</comment>
<dbReference type="InterPro" id="IPR001604">
    <property type="entry name" value="Endo_G_ENPP1-like_dom"/>
</dbReference>
<keyword evidence="3" id="KW-0378">Hydrolase</keyword>
<dbReference type="GO" id="GO:0046872">
    <property type="term" value="F:metal ion binding"/>
    <property type="evidence" value="ECO:0007669"/>
    <property type="project" value="InterPro"/>
</dbReference>
<dbReference type="PANTHER" id="PTHR13966:SF5">
    <property type="entry name" value="ENDONUCLEASE G, MITOCHONDRIAL"/>
    <property type="match status" value="1"/>
</dbReference>
<dbReference type="Pfam" id="PF01223">
    <property type="entry name" value="Endonuclease_NS"/>
    <property type="match status" value="1"/>
</dbReference>
<dbReference type="InterPro" id="IPR044929">
    <property type="entry name" value="DNA/RNA_non-sp_Endonuclease_sf"/>
</dbReference>
<dbReference type="SUPFAM" id="SSF54060">
    <property type="entry name" value="His-Me finger endonucleases"/>
    <property type="match status" value="1"/>
</dbReference>
<dbReference type="CDD" id="cd00091">
    <property type="entry name" value="NUC"/>
    <property type="match status" value="1"/>
</dbReference>
<evidence type="ECO:0000259" key="2">
    <source>
        <dbReference type="SMART" id="SM00892"/>
    </source>
</evidence>
<dbReference type="AlphaFoldDB" id="A0A5J4QYB6"/>
<dbReference type="EMBL" id="SNRY01002194">
    <property type="protein sequence ID" value="KAA6326285.1"/>
    <property type="molecule type" value="Genomic_DNA"/>
</dbReference>
<dbReference type="GO" id="GO:0004519">
    <property type="term" value="F:endonuclease activity"/>
    <property type="evidence" value="ECO:0007669"/>
    <property type="project" value="TreeGrafter"/>
</dbReference>
<gene>
    <name evidence="3" type="ORF">EZS27_024585</name>
</gene>
<dbReference type="InterPro" id="IPR044925">
    <property type="entry name" value="His-Me_finger_sf"/>
</dbReference>
<feature type="domain" description="ENPP1-3/EXOG-like endonuclease/phosphodiesterase" evidence="1">
    <location>
        <begin position="86"/>
        <end position="278"/>
    </location>
</feature>
<evidence type="ECO:0000259" key="1">
    <source>
        <dbReference type="SMART" id="SM00477"/>
    </source>
</evidence>
<organism evidence="3">
    <name type="scientific">termite gut metagenome</name>
    <dbReference type="NCBI Taxonomy" id="433724"/>
    <lineage>
        <taxon>unclassified sequences</taxon>
        <taxon>metagenomes</taxon>
        <taxon>organismal metagenomes</taxon>
    </lineage>
</organism>
<evidence type="ECO:0000313" key="3">
    <source>
        <dbReference type="EMBL" id="KAA6326285.1"/>
    </source>
</evidence>
<proteinExistence type="predicted"/>
<sequence>MIQSKKKRISKTSKRKTKRVWKSPFEVKCFFFFLFLSIILLFYQRFSVRQVERDIPSLVKEQSYQVYSGLEIPEFLSNRQEQIISHTGYTISYNEEFRLPNWVAYELIRSEIQGKEKYAGNFTIDPDVKGISATNKDYLHSGYDKGHLAPVADMKWNAIAMRESFYFSNICPQHPMLNRRCWKNLEEKIRDWVIADSAMVIICGPLIENGTKVIGNNRVTVPQGFFKVILSPYVSPPQAVGFIFKNEASTESLRKYAVTVDSVETVTSMNFFTLLPSELENKIESQFDISYWRL</sequence>
<dbReference type="GO" id="GO:0003676">
    <property type="term" value="F:nucleic acid binding"/>
    <property type="evidence" value="ECO:0007669"/>
    <property type="project" value="InterPro"/>
</dbReference>
<accession>A0A5J4QYB6</accession>
<feature type="domain" description="DNA/RNA non-specific endonuclease/pyrophosphatase/phosphodiesterase" evidence="2">
    <location>
        <begin position="85"/>
        <end position="278"/>
    </location>
</feature>
<dbReference type="InterPro" id="IPR040255">
    <property type="entry name" value="Non-specific_endonuclease"/>
</dbReference>
<reference evidence="3" key="1">
    <citation type="submission" date="2019-03" db="EMBL/GenBank/DDBJ databases">
        <title>Single cell metagenomics reveals metabolic interactions within the superorganism composed of flagellate Streblomastix strix and complex community of Bacteroidetes bacteria on its surface.</title>
        <authorList>
            <person name="Treitli S.C."/>
            <person name="Kolisko M."/>
            <person name="Husnik F."/>
            <person name="Keeling P."/>
            <person name="Hampl V."/>
        </authorList>
    </citation>
    <scope>NUCLEOTIDE SEQUENCE</scope>
    <source>
        <strain evidence="3">STM</strain>
    </source>
</reference>